<dbReference type="PANTHER" id="PTHR14972:SF3">
    <property type="entry name" value="GLUCOCORTICOID-INDUCED TRANSCRIPT 1 PROTEIN"/>
    <property type="match status" value="1"/>
</dbReference>
<keyword evidence="1" id="KW-0597">Phosphoprotein</keyword>
<proteinExistence type="predicted"/>
<accession>A0AAN8R5Q0</accession>
<protein>
    <submittedName>
        <fullName evidence="2">Uncharacterized protein</fullName>
    </submittedName>
</protein>
<dbReference type="GO" id="GO:0005737">
    <property type="term" value="C:cytoplasm"/>
    <property type="evidence" value="ECO:0007669"/>
    <property type="project" value="TreeGrafter"/>
</dbReference>
<reference evidence="2 3" key="1">
    <citation type="submission" date="2021-04" db="EMBL/GenBank/DDBJ databases">
        <authorList>
            <person name="De Guttry C."/>
            <person name="Zahm M."/>
            <person name="Klopp C."/>
            <person name="Cabau C."/>
            <person name="Louis A."/>
            <person name="Berthelot C."/>
            <person name="Parey E."/>
            <person name="Roest Crollius H."/>
            <person name="Montfort J."/>
            <person name="Robinson-Rechavi M."/>
            <person name="Bucao C."/>
            <person name="Bouchez O."/>
            <person name="Gislard M."/>
            <person name="Lluch J."/>
            <person name="Milhes M."/>
            <person name="Lampietro C."/>
            <person name="Lopez Roques C."/>
            <person name="Donnadieu C."/>
            <person name="Braasch I."/>
            <person name="Desvignes T."/>
            <person name="Postlethwait J."/>
            <person name="Bobe J."/>
            <person name="Wedekind C."/>
            <person name="Guiguen Y."/>
        </authorList>
    </citation>
    <scope>NUCLEOTIDE SEQUENCE [LARGE SCALE GENOMIC DNA]</scope>
    <source>
        <strain evidence="2">Cs_M1</strain>
        <tissue evidence="2">Blood</tissue>
    </source>
</reference>
<organism evidence="2 3">
    <name type="scientific">Coregonus suidteri</name>
    <dbReference type="NCBI Taxonomy" id="861788"/>
    <lineage>
        <taxon>Eukaryota</taxon>
        <taxon>Metazoa</taxon>
        <taxon>Chordata</taxon>
        <taxon>Craniata</taxon>
        <taxon>Vertebrata</taxon>
        <taxon>Euteleostomi</taxon>
        <taxon>Actinopterygii</taxon>
        <taxon>Neopterygii</taxon>
        <taxon>Teleostei</taxon>
        <taxon>Protacanthopterygii</taxon>
        <taxon>Salmoniformes</taxon>
        <taxon>Salmonidae</taxon>
        <taxon>Coregoninae</taxon>
        <taxon>Coregonus</taxon>
    </lineage>
</organism>
<dbReference type="Pfam" id="PF15388">
    <property type="entry name" value="FAM117"/>
    <property type="match status" value="1"/>
</dbReference>
<dbReference type="EMBL" id="JAGTTL010000002">
    <property type="protein sequence ID" value="KAK6327650.1"/>
    <property type="molecule type" value="Genomic_DNA"/>
</dbReference>
<evidence type="ECO:0000313" key="3">
    <source>
        <dbReference type="Proteomes" id="UP001356427"/>
    </source>
</evidence>
<gene>
    <name evidence="2" type="ORF">J4Q44_G00032960</name>
</gene>
<evidence type="ECO:0000313" key="2">
    <source>
        <dbReference type="EMBL" id="KAK6327650.1"/>
    </source>
</evidence>
<evidence type="ECO:0000256" key="1">
    <source>
        <dbReference type="ARBA" id="ARBA00022553"/>
    </source>
</evidence>
<name>A0AAN8R5Q0_9TELE</name>
<dbReference type="AlphaFoldDB" id="A0AAN8R5Q0"/>
<sequence length="227" mass="25000">MPKSLSIATSYPRPPTLQSPCCYAACDRAIIRHMWKSPRTPSWEPAAGLWPKLLGDVPCARPGPPCSGQVRHGRAAATATPPTIRLQPIRATVPYQLLRGSQHKPNPLLLPLFIIVASNTGTDVDVPFCKQSRQPDAAAARESVLETAPWRARLVARQRTLAAGRKSSPERCPNSPVFKVERSKPQLQVRNSGAIRRTSSLGTITGPYLTGQWPRNHHVHYPSCMKR</sequence>
<keyword evidence="3" id="KW-1185">Reference proteome</keyword>
<comment type="caution">
    <text evidence="2">The sequence shown here is derived from an EMBL/GenBank/DDBJ whole genome shotgun (WGS) entry which is preliminary data.</text>
</comment>
<dbReference type="PANTHER" id="PTHR14972">
    <property type="entry name" value="AGAP011572-PA"/>
    <property type="match status" value="1"/>
</dbReference>
<dbReference type="Proteomes" id="UP001356427">
    <property type="component" value="Unassembled WGS sequence"/>
</dbReference>
<dbReference type="InterPro" id="IPR026642">
    <property type="entry name" value="Glcci1/FAM117"/>
</dbReference>